<dbReference type="Proteomes" id="UP000635606">
    <property type="component" value="Unassembled WGS sequence"/>
</dbReference>
<keyword evidence="6" id="KW-1133">Transmembrane helix</keyword>
<evidence type="ECO:0000256" key="7">
    <source>
        <dbReference type="ARBA" id="ARBA00023012"/>
    </source>
</evidence>
<keyword evidence="7" id="KW-0902">Two-component regulatory system</keyword>
<dbReference type="Gene3D" id="1.20.5.1930">
    <property type="match status" value="1"/>
</dbReference>
<dbReference type="InterPro" id="IPR011712">
    <property type="entry name" value="Sig_transdc_His_kin_sub3_dim/P"/>
</dbReference>
<keyword evidence="8" id="KW-0472">Membrane</keyword>
<dbReference type="Gene3D" id="3.30.450.40">
    <property type="match status" value="1"/>
</dbReference>
<dbReference type="InterPro" id="IPR029016">
    <property type="entry name" value="GAF-like_dom_sf"/>
</dbReference>
<keyword evidence="2" id="KW-1003">Cell membrane</keyword>
<comment type="caution">
    <text evidence="11">The sequence shown here is derived from an EMBL/GenBank/DDBJ whole genome shotgun (WGS) entry which is preliminary data.</text>
</comment>
<evidence type="ECO:0000256" key="3">
    <source>
        <dbReference type="ARBA" id="ARBA00022679"/>
    </source>
</evidence>
<accession>A0A8J4EHU0</accession>
<dbReference type="InterPro" id="IPR050482">
    <property type="entry name" value="Sensor_HK_TwoCompSys"/>
</dbReference>
<evidence type="ECO:0000256" key="5">
    <source>
        <dbReference type="ARBA" id="ARBA00022777"/>
    </source>
</evidence>
<feature type="domain" description="Signal transduction histidine kinase subgroup 3 dimerisation and phosphoacceptor" evidence="10">
    <location>
        <begin position="138"/>
        <end position="208"/>
    </location>
</feature>
<evidence type="ECO:0000256" key="4">
    <source>
        <dbReference type="ARBA" id="ARBA00022692"/>
    </source>
</evidence>
<dbReference type="SUPFAM" id="SSF55781">
    <property type="entry name" value="GAF domain-like"/>
    <property type="match status" value="1"/>
</dbReference>
<sequence length="235" mass="25344">MDPVRDLTGSTPVRDWRDVACARRASRVGQSRGRRRRQVHRAGPAPGSPWICSDGDTCEIASAGTGRAGATDFPLVHQAELLGTLRVAPRTAGDPYSRADTALLTEISHQIAAAAHTVRLREDLRVAYGRVVRAAALERERLRRDLHDRLGPLLVGTGLAVDGLRRGQWTDEPVPASLTTDLAQIAGQLRSASAEVRRIVDALEPATLLGLGLVETLREHLDRLGQLPGVTAFAL</sequence>
<dbReference type="GO" id="GO:0000155">
    <property type="term" value="F:phosphorelay sensor kinase activity"/>
    <property type="evidence" value="ECO:0007669"/>
    <property type="project" value="InterPro"/>
</dbReference>
<dbReference type="PANTHER" id="PTHR24421:SF37">
    <property type="entry name" value="SENSOR HISTIDINE KINASE NARS"/>
    <property type="match status" value="1"/>
</dbReference>
<dbReference type="PANTHER" id="PTHR24421">
    <property type="entry name" value="NITRATE/NITRITE SENSOR PROTEIN NARX-RELATED"/>
    <property type="match status" value="1"/>
</dbReference>
<evidence type="ECO:0000256" key="8">
    <source>
        <dbReference type="ARBA" id="ARBA00023136"/>
    </source>
</evidence>
<evidence type="ECO:0000256" key="6">
    <source>
        <dbReference type="ARBA" id="ARBA00022989"/>
    </source>
</evidence>
<evidence type="ECO:0000256" key="9">
    <source>
        <dbReference type="SAM" id="MobiDB-lite"/>
    </source>
</evidence>
<evidence type="ECO:0000259" key="10">
    <source>
        <dbReference type="Pfam" id="PF07730"/>
    </source>
</evidence>
<evidence type="ECO:0000313" key="11">
    <source>
        <dbReference type="EMBL" id="GIJ75056.1"/>
    </source>
</evidence>
<evidence type="ECO:0000256" key="1">
    <source>
        <dbReference type="ARBA" id="ARBA00004651"/>
    </source>
</evidence>
<name>A0A8J4EHU0_9ACTN</name>
<dbReference type="GO" id="GO:0005886">
    <property type="term" value="C:plasma membrane"/>
    <property type="evidence" value="ECO:0007669"/>
    <property type="project" value="UniProtKB-SubCell"/>
</dbReference>
<evidence type="ECO:0000313" key="12">
    <source>
        <dbReference type="Proteomes" id="UP000635606"/>
    </source>
</evidence>
<reference evidence="11" key="1">
    <citation type="submission" date="2021-01" db="EMBL/GenBank/DDBJ databases">
        <title>Whole genome shotgun sequence of Virgisporangium ochraceum NBRC 16418.</title>
        <authorList>
            <person name="Komaki H."/>
            <person name="Tamura T."/>
        </authorList>
    </citation>
    <scope>NUCLEOTIDE SEQUENCE</scope>
    <source>
        <strain evidence="11">NBRC 16418</strain>
    </source>
</reference>
<keyword evidence="3" id="KW-0808">Transferase</keyword>
<feature type="region of interest" description="Disordered" evidence="9">
    <location>
        <begin position="25"/>
        <end position="48"/>
    </location>
</feature>
<comment type="subcellular location">
    <subcellularLocation>
        <location evidence="1">Cell membrane</location>
        <topology evidence="1">Multi-pass membrane protein</topology>
    </subcellularLocation>
</comment>
<dbReference type="AlphaFoldDB" id="A0A8J4EHU0"/>
<gene>
    <name evidence="11" type="ORF">Voc01_099730</name>
</gene>
<proteinExistence type="predicted"/>
<dbReference type="Pfam" id="PF07730">
    <property type="entry name" value="HisKA_3"/>
    <property type="match status" value="1"/>
</dbReference>
<protein>
    <recommendedName>
        <fullName evidence="10">Signal transduction histidine kinase subgroup 3 dimerisation and phosphoacceptor domain-containing protein</fullName>
    </recommendedName>
</protein>
<organism evidence="11 12">
    <name type="scientific">Virgisporangium ochraceum</name>
    <dbReference type="NCBI Taxonomy" id="65505"/>
    <lineage>
        <taxon>Bacteria</taxon>
        <taxon>Bacillati</taxon>
        <taxon>Actinomycetota</taxon>
        <taxon>Actinomycetes</taxon>
        <taxon>Micromonosporales</taxon>
        <taxon>Micromonosporaceae</taxon>
        <taxon>Virgisporangium</taxon>
    </lineage>
</organism>
<dbReference type="GO" id="GO:0046983">
    <property type="term" value="F:protein dimerization activity"/>
    <property type="evidence" value="ECO:0007669"/>
    <property type="project" value="InterPro"/>
</dbReference>
<dbReference type="EMBL" id="BOPH01000148">
    <property type="protein sequence ID" value="GIJ75056.1"/>
    <property type="molecule type" value="Genomic_DNA"/>
</dbReference>
<keyword evidence="12" id="KW-1185">Reference proteome</keyword>
<keyword evidence="4" id="KW-0812">Transmembrane</keyword>
<evidence type="ECO:0000256" key="2">
    <source>
        <dbReference type="ARBA" id="ARBA00022475"/>
    </source>
</evidence>
<keyword evidence="5" id="KW-0418">Kinase</keyword>